<evidence type="ECO:0000313" key="2">
    <source>
        <dbReference type="EMBL" id="AUZ95378.1"/>
    </source>
</evidence>
<sequence length="49" mass="6082">MLRVMNYWMKRNTENRAIRELHRMTDRELFDIGIPRHSIEQIIRHSSET</sequence>
<keyword evidence="3" id="KW-1185">Reference proteome</keyword>
<dbReference type="RefSeq" id="YP_009612284.1">
    <property type="nucleotide sequence ID" value="NC_042013.1"/>
</dbReference>
<dbReference type="InterPro" id="IPR009506">
    <property type="entry name" value="YjiS-like"/>
</dbReference>
<evidence type="ECO:0000259" key="1">
    <source>
        <dbReference type="Pfam" id="PF06568"/>
    </source>
</evidence>
<organism evidence="2 3">
    <name type="scientific">Agrobacterium phage Atu_ph07</name>
    <dbReference type="NCBI Taxonomy" id="2024264"/>
    <lineage>
        <taxon>Viruses</taxon>
        <taxon>Duplodnaviria</taxon>
        <taxon>Heunggongvirae</taxon>
        <taxon>Uroviricota</taxon>
        <taxon>Caudoviricetes</taxon>
        <taxon>Polybotosvirus</taxon>
        <taxon>Polybotosvirus Atuph07</taxon>
    </lineage>
</organism>
<evidence type="ECO:0000313" key="3">
    <source>
        <dbReference type="Proteomes" id="UP000223025"/>
    </source>
</evidence>
<reference evidence="2 3" key="1">
    <citation type="submission" date="2017-06" db="EMBL/GenBank/DDBJ databases">
        <authorList>
            <person name="Kim H.J."/>
            <person name="Triplett B.A."/>
        </authorList>
    </citation>
    <scope>NUCLEOTIDE SEQUENCE [LARGE SCALE GENOMIC DNA]</scope>
</reference>
<dbReference type="EMBL" id="MF403008">
    <property type="protein sequence ID" value="AUZ95378.1"/>
    <property type="molecule type" value="Genomic_DNA"/>
</dbReference>
<accession>A0A2L0V0R1</accession>
<dbReference type="Pfam" id="PF06568">
    <property type="entry name" value="YjiS-like"/>
    <property type="match status" value="1"/>
</dbReference>
<proteinExistence type="predicted"/>
<dbReference type="Proteomes" id="UP000223025">
    <property type="component" value="Segment"/>
</dbReference>
<feature type="domain" description="YjiS-like" evidence="1">
    <location>
        <begin position="4"/>
        <end position="36"/>
    </location>
</feature>
<dbReference type="KEGG" id="vg:40088622"/>
<protein>
    <recommendedName>
        <fullName evidence="1">YjiS-like domain-containing protein</fullName>
    </recommendedName>
</protein>
<name>A0A2L0V0R1_9CAUD</name>
<dbReference type="GeneID" id="40088622"/>